<keyword evidence="9 10" id="KW-0067">ATP-binding</keyword>
<dbReference type="GO" id="GO:0035299">
    <property type="term" value="F:inositol-1,3,4,5,6-pentakisphosphate 2-kinase activity"/>
    <property type="evidence" value="ECO:0007669"/>
    <property type="project" value="UniProtKB-EC"/>
</dbReference>
<evidence type="ECO:0000256" key="4">
    <source>
        <dbReference type="ARBA" id="ARBA00012023"/>
    </source>
</evidence>
<dbReference type="Gene3D" id="3.30.200.110">
    <property type="entry name" value="Inositol-pentakisphosphate 2-kinase, N-lobe"/>
    <property type="match status" value="1"/>
</dbReference>
<dbReference type="InterPro" id="IPR043001">
    <property type="entry name" value="IP5_2-K_N_lobe"/>
</dbReference>
<comment type="similarity">
    <text evidence="3">Belongs to the IPK1 type 1 family.</text>
</comment>
<dbReference type="PANTHER" id="PTHR14456">
    <property type="entry name" value="INOSITOL POLYPHOSPHATE KINASE 1"/>
    <property type="match status" value="1"/>
</dbReference>
<evidence type="ECO:0000256" key="2">
    <source>
        <dbReference type="ARBA" id="ARBA00003979"/>
    </source>
</evidence>
<dbReference type="AlphaFoldDB" id="A0A6H0XJQ3"/>
<dbReference type="EC" id="2.7.1.158" evidence="4 10"/>
<comment type="function">
    <text evidence="2">Has kinase activity and phosphorylates inositol-1,3,4,5,6-pentakisphosphate (Ins(1,3,4,5,6)P5) to produce 1,2,3,4,5,6-hexakisphosphate (InsP6), also known as phytate.</text>
</comment>
<evidence type="ECO:0000256" key="6">
    <source>
        <dbReference type="ARBA" id="ARBA00022679"/>
    </source>
</evidence>
<dbReference type="GO" id="GO:0005524">
    <property type="term" value="F:ATP binding"/>
    <property type="evidence" value="ECO:0007669"/>
    <property type="project" value="UniProtKB-KW"/>
</dbReference>
<evidence type="ECO:0000313" key="12">
    <source>
        <dbReference type="Proteomes" id="UP000503462"/>
    </source>
</evidence>
<dbReference type="InterPro" id="IPR009286">
    <property type="entry name" value="Ins_P5_2-kin"/>
</dbReference>
<evidence type="ECO:0000256" key="5">
    <source>
        <dbReference type="ARBA" id="ARBA00014846"/>
    </source>
</evidence>
<sequence>MDSKASVFAYFIDQEPPLLSKTPQYPATLCKFEYLDEGGANIVYRLTVVNGGQTPSRLDRKLLRLRKNLRHCQPATEQLKAFNENFRDLFPKENLVEHELVKLDDGIVTALNELLRKRVRPSHRAQDFLCPDEQYGMIVTDMTAELGEILVELKPKWLLQSPNAPVEATRCRTCALRAQRVAKKIATATDEQQSCPLMLTSTSAEDRKKSAQQLTDDRRIAQYLAEDARPLLASLKQHQQRLDRHGVLSVKDVDGIVNLCRAMTLRDCTLYVRRSKGNIEARLGDLDLKQPEKLTSWRNAEKTLIDEGWYANTEASNLLKRENICFLSRWIQP</sequence>
<comment type="domain">
    <text evidence="10">The EXKPK motif is conserved in inositol-pentakisphosphate 2-kinases of both family 1 and 2.</text>
</comment>
<evidence type="ECO:0000256" key="1">
    <source>
        <dbReference type="ARBA" id="ARBA00001774"/>
    </source>
</evidence>
<evidence type="ECO:0000256" key="8">
    <source>
        <dbReference type="ARBA" id="ARBA00022777"/>
    </source>
</evidence>
<dbReference type="PANTHER" id="PTHR14456:SF2">
    <property type="entry name" value="INOSITOL-PENTAKISPHOSPHATE 2-KINASE"/>
    <property type="match status" value="1"/>
</dbReference>
<keyword evidence="7 10" id="KW-0547">Nucleotide-binding</keyword>
<dbReference type="GO" id="GO:0032958">
    <property type="term" value="P:inositol phosphate biosynthetic process"/>
    <property type="evidence" value="ECO:0007669"/>
    <property type="project" value="TreeGrafter"/>
</dbReference>
<evidence type="ECO:0000256" key="3">
    <source>
        <dbReference type="ARBA" id="ARBA00008305"/>
    </source>
</evidence>
<name>A0A6H0XJQ3_9PEZI</name>
<reference evidence="11 12" key="1">
    <citation type="journal article" date="2016" name="Sci. Rep.">
        <title>Peltaster fructicola genome reveals evolution from an invasive phytopathogen to an ectophytic parasite.</title>
        <authorList>
            <person name="Xu C."/>
            <person name="Chen H."/>
            <person name="Gleason M.L."/>
            <person name="Xu J.R."/>
            <person name="Liu H."/>
            <person name="Zhang R."/>
            <person name="Sun G."/>
        </authorList>
    </citation>
    <scope>NUCLEOTIDE SEQUENCE [LARGE SCALE GENOMIC DNA]</scope>
    <source>
        <strain evidence="11 12">LNHT1506</strain>
    </source>
</reference>
<organism evidence="11 12">
    <name type="scientific">Peltaster fructicola</name>
    <dbReference type="NCBI Taxonomy" id="286661"/>
    <lineage>
        <taxon>Eukaryota</taxon>
        <taxon>Fungi</taxon>
        <taxon>Dikarya</taxon>
        <taxon>Ascomycota</taxon>
        <taxon>Pezizomycotina</taxon>
        <taxon>Dothideomycetes</taxon>
        <taxon>Dothideomycetes incertae sedis</taxon>
        <taxon>Peltaster</taxon>
    </lineage>
</organism>
<comment type="function">
    <text evidence="10">Phosphorylates Ins(1,3,4,5,6)P5 at position 2 to form Ins(1,2,3,4,5,6)P6 (InsP6 or phytate).</text>
</comment>
<dbReference type="GO" id="GO:0005634">
    <property type="term" value="C:nucleus"/>
    <property type="evidence" value="ECO:0007669"/>
    <property type="project" value="TreeGrafter"/>
</dbReference>
<evidence type="ECO:0000256" key="9">
    <source>
        <dbReference type="ARBA" id="ARBA00022840"/>
    </source>
</evidence>
<dbReference type="OrthoDB" id="272370at2759"/>
<dbReference type="EMBL" id="CP051139">
    <property type="protein sequence ID" value="QIW94749.1"/>
    <property type="molecule type" value="Genomic_DNA"/>
</dbReference>
<comment type="catalytic activity">
    <reaction evidence="1 10">
        <text>1D-myo-inositol 1,3,4,5,6-pentakisphosphate + ATP = 1D-myo-inositol hexakisphosphate + ADP + H(+)</text>
        <dbReference type="Rhea" id="RHEA:20313"/>
        <dbReference type="ChEBI" id="CHEBI:15378"/>
        <dbReference type="ChEBI" id="CHEBI:30616"/>
        <dbReference type="ChEBI" id="CHEBI:57733"/>
        <dbReference type="ChEBI" id="CHEBI:58130"/>
        <dbReference type="ChEBI" id="CHEBI:456216"/>
        <dbReference type="EC" id="2.7.1.158"/>
    </reaction>
</comment>
<protein>
    <recommendedName>
        <fullName evidence="5 10">Inositol-pentakisphosphate 2-kinase</fullName>
        <ecNumber evidence="4 10">2.7.1.158</ecNumber>
    </recommendedName>
</protein>
<evidence type="ECO:0000313" key="11">
    <source>
        <dbReference type="EMBL" id="QIW94749.1"/>
    </source>
</evidence>
<evidence type="ECO:0000256" key="7">
    <source>
        <dbReference type="ARBA" id="ARBA00022741"/>
    </source>
</evidence>
<keyword evidence="6 10" id="KW-0808">Transferase</keyword>
<keyword evidence="12" id="KW-1185">Reference proteome</keyword>
<gene>
    <name evidence="11" type="ORF">AMS68_000267</name>
</gene>
<keyword evidence="8 10" id="KW-0418">Kinase</keyword>
<accession>A0A6H0XJQ3</accession>
<evidence type="ECO:0000256" key="10">
    <source>
        <dbReference type="RuleBase" id="RU364126"/>
    </source>
</evidence>
<dbReference type="Pfam" id="PF06090">
    <property type="entry name" value="Ins_P5_2-kin"/>
    <property type="match status" value="2"/>
</dbReference>
<dbReference type="Proteomes" id="UP000503462">
    <property type="component" value="Chromosome 1"/>
</dbReference>
<proteinExistence type="inferred from homology"/>